<feature type="non-terminal residue" evidence="1">
    <location>
        <position position="1"/>
    </location>
</feature>
<accession>A0ACA9R1R0</accession>
<proteinExistence type="predicted"/>
<dbReference type="Proteomes" id="UP000789525">
    <property type="component" value="Unassembled WGS sequence"/>
</dbReference>
<gene>
    <name evidence="1" type="ORF">ACOLOM_LOCUS13910</name>
</gene>
<dbReference type="EMBL" id="CAJVPT010066182">
    <property type="protein sequence ID" value="CAG8772975.1"/>
    <property type="molecule type" value="Genomic_DNA"/>
</dbReference>
<organism evidence="1 2">
    <name type="scientific">Acaulospora colombiana</name>
    <dbReference type="NCBI Taxonomy" id="27376"/>
    <lineage>
        <taxon>Eukaryota</taxon>
        <taxon>Fungi</taxon>
        <taxon>Fungi incertae sedis</taxon>
        <taxon>Mucoromycota</taxon>
        <taxon>Glomeromycotina</taxon>
        <taxon>Glomeromycetes</taxon>
        <taxon>Diversisporales</taxon>
        <taxon>Acaulosporaceae</taxon>
        <taxon>Acaulospora</taxon>
    </lineage>
</organism>
<evidence type="ECO:0000313" key="1">
    <source>
        <dbReference type="EMBL" id="CAG8772975.1"/>
    </source>
</evidence>
<feature type="non-terminal residue" evidence="1">
    <location>
        <position position="177"/>
    </location>
</feature>
<keyword evidence="2" id="KW-1185">Reference proteome</keyword>
<evidence type="ECO:0000313" key="2">
    <source>
        <dbReference type="Proteomes" id="UP000789525"/>
    </source>
</evidence>
<comment type="caution">
    <text evidence="1">The sequence shown here is derived from an EMBL/GenBank/DDBJ whole genome shotgun (WGS) entry which is preliminary data.</text>
</comment>
<protein>
    <submittedName>
        <fullName evidence="1">15885_t:CDS:1</fullName>
    </submittedName>
</protein>
<reference evidence="1" key="1">
    <citation type="submission" date="2021-06" db="EMBL/GenBank/DDBJ databases">
        <authorList>
            <person name="Kallberg Y."/>
            <person name="Tangrot J."/>
            <person name="Rosling A."/>
        </authorList>
    </citation>
    <scope>NUCLEOTIDE SEQUENCE</scope>
    <source>
        <strain evidence="1">CL356</strain>
    </source>
</reference>
<sequence>AQPSISRFFTSGKSSTSASGKRARSPVDLTLDSDEEPAAKRVKTLSQATSSVNSERDGSKPESPLKKKYKFVVMDDSSPPVPDAETREKQAERRRIWKETLKQTNRDSSPITDNTDDVLDLTGENGDEEEQEEPVSQLQARFALKMSVAKSGSASKSKKKKEEVGPSGQPYTPLELQ</sequence>
<name>A0ACA9R1R0_9GLOM</name>